<evidence type="ECO:0000256" key="4">
    <source>
        <dbReference type="ARBA" id="ARBA00022723"/>
    </source>
</evidence>
<dbReference type="GO" id="GO:0046872">
    <property type="term" value="F:metal ion binding"/>
    <property type="evidence" value="ECO:0007669"/>
    <property type="project" value="UniProtKB-KW"/>
</dbReference>
<dbReference type="InterPro" id="IPR006638">
    <property type="entry name" value="Elp3/MiaA/NifB-like_rSAM"/>
</dbReference>
<dbReference type="OrthoDB" id="549750at2759"/>
<evidence type="ECO:0000313" key="10">
    <source>
        <dbReference type="EMBL" id="KAF2168400.1"/>
    </source>
</evidence>
<dbReference type="InterPro" id="IPR013785">
    <property type="entry name" value="Aldolase_TIM"/>
</dbReference>
<evidence type="ECO:0000256" key="3">
    <source>
        <dbReference type="ARBA" id="ARBA00022691"/>
    </source>
</evidence>
<dbReference type="SUPFAM" id="SSF102114">
    <property type="entry name" value="Radical SAM enzymes"/>
    <property type="match status" value="1"/>
</dbReference>
<keyword evidence="6" id="KW-0411">Iron-sulfur</keyword>
<dbReference type="GO" id="GO:0003824">
    <property type="term" value="F:catalytic activity"/>
    <property type="evidence" value="ECO:0007669"/>
    <property type="project" value="InterPro"/>
</dbReference>
<dbReference type="SFLD" id="SFLDG01067">
    <property type="entry name" value="SPASM/twitch_domain_containing"/>
    <property type="match status" value="1"/>
</dbReference>
<dbReference type="Proteomes" id="UP000799537">
    <property type="component" value="Unassembled WGS sequence"/>
</dbReference>
<evidence type="ECO:0000256" key="8">
    <source>
        <dbReference type="ARBA" id="ARBA00023128"/>
    </source>
</evidence>
<proteinExistence type="predicted"/>
<evidence type="ECO:0000256" key="7">
    <source>
        <dbReference type="ARBA" id="ARBA00023118"/>
    </source>
</evidence>
<dbReference type="AlphaFoldDB" id="A0A6A6CQI1"/>
<evidence type="ECO:0000259" key="9">
    <source>
        <dbReference type="PROSITE" id="PS51918"/>
    </source>
</evidence>
<dbReference type="InterPro" id="IPR058240">
    <property type="entry name" value="rSAM_sf"/>
</dbReference>
<dbReference type="InterPro" id="IPR051196">
    <property type="entry name" value="RSAD2/Viperin_antiviral"/>
</dbReference>
<keyword evidence="8" id="KW-0496">Mitochondrion</keyword>
<organism evidence="10 11">
    <name type="scientific">Zasmidium cellare ATCC 36951</name>
    <dbReference type="NCBI Taxonomy" id="1080233"/>
    <lineage>
        <taxon>Eukaryota</taxon>
        <taxon>Fungi</taxon>
        <taxon>Dikarya</taxon>
        <taxon>Ascomycota</taxon>
        <taxon>Pezizomycotina</taxon>
        <taxon>Dothideomycetes</taxon>
        <taxon>Dothideomycetidae</taxon>
        <taxon>Mycosphaerellales</taxon>
        <taxon>Mycosphaerellaceae</taxon>
        <taxon>Zasmidium</taxon>
    </lineage>
</organism>
<evidence type="ECO:0000256" key="1">
    <source>
        <dbReference type="ARBA" id="ARBA00001966"/>
    </source>
</evidence>
<dbReference type="Pfam" id="PF04055">
    <property type="entry name" value="Radical_SAM"/>
    <property type="match status" value="1"/>
</dbReference>
<dbReference type="CDD" id="cd01335">
    <property type="entry name" value="Radical_SAM"/>
    <property type="match status" value="1"/>
</dbReference>
<gene>
    <name evidence="10" type="ORF">M409DRAFT_65407</name>
</gene>
<dbReference type="PANTHER" id="PTHR21339:SF0">
    <property type="entry name" value="S-ADENOSYLMETHIONINE-DEPENDENT NUCLEOTIDE DEHYDRATASE RSAD2"/>
    <property type="match status" value="1"/>
</dbReference>
<keyword evidence="5" id="KW-0408">Iron</keyword>
<dbReference type="GO" id="GO:0051539">
    <property type="term" value="F:4 iron, 4 sulfur cluster binding"/>
    <property type="evidence" value="ECO:0007669"/>
    <property type="project" value="UniProtKB-KW"/>
</dbReference>
<keyword evidence="2" id="KW-0004">4Fe-4S</keyword>
<reference evidence="10" key="1">
    <citation type="journal article" date="2020" name="Stud. Mycol.">
        <title>101 Dothideomycetes genomes: a test case for predicting lifestyles and emergence of pathogens.</title>
        <authorList>
            <person name="Haridas S."/>
            <person name="Albert R."/>
            <person name="Binder M."/>
            <person name="Bloem J."/>
            <person name="Labutti K."/>
            <person name="Salamov A."/>
            <person name="Andreopoulos B."/>
            <person name="Baker S."/>
            <person name="Barry K."/>
            <person name="Bills G."/>
            <person name="Bluhm B."/>
            <person name="Cannon C."/>
            <person name="Castanera R."/>
            <person name="Culley D."/>
            <person name="Daum C."/>
            <person name="Ezra D."/>
            <person name="Gonzalez J."/>
            <person name="Henrissat B."/>
            <person name="Kuo A."/>
            <person name="Liang C."/>
            <person name="Lipzen A."/>
            <person name="Lutzoni F."/>
            <person name="Magnuson J."/>
            <person name="Mondo S."/>
            <person name="Nolan M."/>
            <person name="Ohm R."/>
            <person name="Pangilinan J."/>
            <person name="Park H.-J."/>
            <person name="Ramirez L."/>
            <person name="Alfaro M."/>
            <person name="Sun H."/>
            <person name="Tritt A."/>
            <person name="Yoshinaga Y."/>
            <person name="Zwiers L.-H."/>
            <person name="Turgeon B."/>
            <person name="Goodwin S."/>
            <person name="Spatafora J."/>
            <person name="Crous P."/>
            <person name="Grigoriev I."/>
        </authorList>
    </citation>
    <scope>NUCLEOTIDE SEQUENCE</scope>
    <source>
        <strain evidence="10">ATCC 36951</strain>
    </source>
</reference>
<keyword evidence="11" id="KW-1185">Reference proteome</keyword>
<comment type="cofactor">
    <cofactor evidence="1">
        <name>[4Fe-4S] cluster</name>
        <dbReference type="ChEBI" id="CHEBI:49883"/>
    </cofactor>
</comment>
<dbReference type="EMBL" id="ML993590">
    <property type="protein sequence ID" value="KAF2168400.1"/>
    <property type="molecule type" value="Genomic_DNA"/>
</dbReference>
<dbReference type="RefSeq" id="XP_033669289.1">
    <property type="nucleotide sequence ID" value="XM_033816496.1"/>
</dbReference>
<feature type="domain" description="Radical SAM core" evidence="9">
    <location>
        <begin position="37"/>
        <end position="252"/>
    </location>
</feature>
<keyword evidence="7" id="KW-0051">Antiviral defense</keyword>
<dbReference type="PROSITE" id="PS51918">
    <property type="entry name" value="RADICAL_SAM"/>
    <property type="match status" value="1"/>
</dbReference>
<dbReference type="SFLD" id="SFLDG01088">
    <property type="entry name" value="antiviral_proteins"/>
    <property type="match status" value="1"/>
</dbReference>
<dbReference type="GeneID" id="54569768"/>
<dbReference type="GO" id="GO:0051607">
    <property type="term" value="P:defense response to virus"/>
    <property type="evidence" value="ECO:0007669"/>
    <property type="project" value="UniProtKB-KW"/>
</dbReference>
<protein>
    <recommendedName>
        <fullName evidence="9">Radical SAM core domain-containing protein</fullName>
    </recommendedName>
</protein>
<evidence type="ECO:0000313" key="11">
    <source>
        <dbReference type="Proteomes" id="UP000799537"/>
    </source>
</evidence>
<sequence>MGFLISLLDPLIGKIILTALIGGILAYSLLPQHDPNALVPLSVNFHFTRRCNKTCVFCFHTEKTSHVAPLEDMKRGLHLLAEAGMKKINFAGGEPFLYPKLLGQLCQYCKEELKLESVSIISNGTKIDRKWLVENGKYVDVLGVSCDSFDEETNIRIGRGTGDNVKKLFEIRDWCRELGIKFKLNTVVLLWNWEEDMSDTIKDLDPFRWKVFQVLPVEGENDAPEQETDLDKRKRNANKVLISDEQFEAFCDRHKHLPCFVPESNQLMASSYLIVDEYLRFLDKGSGKETASESLLRVGVQEAMGQVRWDQKAYEESGAVYEWSKRAGDEGCDGGLSKKLEW</sequence>
<evidence type="ECO:0000256" key="2">
    <source>
        <dbReference type="ARBA" id="ARBA00022485"/>
    </source>
</evidence>
<dbReference type="PANTHER" id="PTHR21339">
    <property type="entry name" value="RADICAL S-ADENOSYL METHIONINE DOMAIN-CONTAINING PROTEIN 2"/>
    <property type="match status" value="1"/>
</dbReference>
<dbReference type="NCBIfam" id="NF038283">
    <property type="entry name" value="viperin_w_prok"/>
    <property type="match status" value="1"/>
</dbReference>
<dbReference type="SMART" id="SM00729">
    <property type="entry name" value="Elp3"/>
    <property type="match status" value="1"/>
</dbReference>
<evidence type="ECO:0000256" key="5">
    <source>
        <dbReference type="ARBA" id="ARBA00023004"/>
    </source>
</evidence>
<keyword evidence="3" id="KW-0949">S-adenosyl-L-methionine</keyword>
<name>A0A6A6CQI1_ZASCE</name>
<accession>A0A6A6CQI1</accession>
<dbReference type="InterPro" id="IPR007197">
    <property type="entry name" value="rSAM"/>
</dbReference>
<dbReference type="SFLD" id="SFLDF00318">
    <property type="entry name" value="Viperin"/>
    <property type="match status" value="1"/>
</dbReference>
<keyword evidence="4" id="KW-0479">Metal-binding</keyword>
<evidence type="ECO:0000256" key="6">
    <source>
        <dbReference type="ARBA" id="ARBA00023014"/>
    </source>
</evidence>
<dbReference type="Gene3D" id="3.20.20.70">
    <property type="entry name" value="Aldolase class I"/>
    <property type="match status" value="1"/>
</dbReference>
<dbReference type="SFLD" id="SFLDS00029">
    <property type="entry name" value="Radical_SAM"/>
    <property type="match status" value="1"/>
</dbReference>